<evidence type="ECO:0000313" key="2">
    <source>
        <dbReference type="EMBL" id="QNN68653.1"/>
    </source>
</evidence>
<accession>A0A7G9SLC8</accession>
<dbReference type="Pfam" id="PF01590">
    <property type="entry name" value="GAF"/>
    <property type="match status" value="1"/>
</dbReference>
<gene>
    <name evidence="2" type="ORF">H9L13_11425</name>
</gene>
<dbReference type="PANTHER" id="PTHR43102:SF2">
    <property type="entry name" value="GAF DOMAIN-CONTAINING PROTEIN"/>
    <property type="match status" value="1"/>
</dbReference>
<proteinExistence type="predicted"/>
<dbReference type="SMART" id="SM00065">
    <property type="entry name" value="GAF"/>
    <property type="match status" value="1"/>
</dbReference>
<dbReference type="InterPro" id="IPR029016">
    <property type="entry name" value="GAF-like_dom_sf"/>
</dbReference>
<dbReference type="RefSeq" id="WP_187540387.1">
    <property type="nucleotide sequence ID" value="NZ_CP060718.1"/>
</dbReference>
<dbReference type="Proteomes" id="UP000515971">
    <property type="component" value="Chromosome"/>
</dbReference>
<dbReference type="KEGG" id="slut:H9L13_11425"/>
<evidence type="ECO:0000259" key="1">
    <source>
        <dbReference type="SMART" id="SM00065"/>
    </source>
</evidence>
<organism evidence="2 3">
    <name type="scientific">Sphingomonas lutea</name>
    <dbReference type="NCBI Taxonomy" id="1045317"/>
    <lineage>
        <taxon>Bacteria</taxon>
        <taxon>Pseudomonadati</taxon>
        <taxon>Pseudomonadota</taxon>
        <taxon>Alphaproteobacteria</taxon>
        <taxon>Sphingomonadales</taxon>
        <taxon>Sphingomonadaceae</taxon>
        <taxon>Sphingomonas</taxon>
    </lineage>
</organism>
<sequence>MTAPDLTNLCVALSDDARVREMLNEVCAVTGMGFAAVAHVTHHRWIACQVEDRISFGLNPGDELKIHETICDEIRDHGEAVVIDDASDDIKWSRHPVPVIYGFKSYCSFPVYLDDGSFFGTLCAIDHAPRKVSDEEIVAMFTDFAKQLGHILTERLQSLPEQPIAGGSPHER</sequence>
<protein>
    <submittedName>
        <fullName evidence="2">GAF domain-containing protein</fullName>
    </submittedName>
</protein>
<name>A0A7G9SLC8_9SPHN</name>
<dbReference type="Gene3D" id="3.30.450.40">
    <property type="match status" value="1"/>
</dbReference>
<keyword evidence="3" id="KW-1185">Reference proteome</keyword>
<dbReference type="PANTHER" id="PTHR43102">
    <property type="entry name" value="SLR1143 PROTEIN"/>
    <property type="match status" value="1"/>
</dbReference>
<feature type="domain" description="GAF" evidence="1">
    <location>
        <begin position="14"/>
        <end position="162"/>
    </location>
</feature>
<dbReference type="SUPFAM" id="SSF55781">
    <property type="entry name" value="GAF domain-like"/>
    <property type="match status" value="1"/>
</dbReference>
<dbReference type="InterPro" id="IPR003018">
    <property type="entry name" value="GAF"/>
</dbReference>
<dbReference type="AlphaFoldDB" id="A0A7G9SLC8"/>
<evidence type="ECO:0000313" key="3">
    <source>
        <dbReference type="Proteomes" id="UP000515971"/>
    </source>
</evidence>
<dbReference type="EMBL" id="CP060718">
    <property type="protein sequence ID" value="QNN68653.1"/>
    <property type="molecule type" value="Genomic_DNA"/>
</dbReference>
<reference evidence="2 3" key="1">
    <citation type="submission" date="2020-08" db="EMBL/GenBank/DDBJ databases">
        <title>Genome sequence of Sphingomonas lutea KCTC 23642T.</title>
        <authorList>
            <person name="Hyun D.-W."/>
            <person name="Bae J.-W."/>
        </authorList>
    </citation>
    <scope>NUCLEOTIDE SEQUENCE [LARGE SCALE GENOMIC DNA]</scope>
    <source>
        <strain evidence="2 3">KCTC 23642</strain>
    </source>
</reference>